<reference evidence="2 3" key="1">
    <citation type="submission" date="2015-10" db="EMBL/GenBank/DDBJ databases">
        <title>Metagenome-Assembled Genomes uncover a global brackish microbiome.</title>
        <authorList>
            <person name="Hugerth L.W."/>
            <person name="Larsson J."/>
            <person name="Alneberg J."/>
            <person name="Lindh M.V."/>
            <person name="Legrand C."/>
            <person name="Pinhassi J."/>
            <person name="Andersson A.F."/>
        </authorList>
    </citation>
    <scope>NUCLEOTIDE SEQUENCE [LARGE SCALE GENOMIC DNA]</scope>
    <source>
        <strain evidence="2">BACL15 MAG-120823-bin78</strain>
    </source>
</reference>
<dbReference type="GO" id="GO:0009055">
    <property type="term" value="F:electron transfer activity"/>
    <property type="evidence" value="ECO:0007669"/>
    <property type="project" value="TreeGrafter"/>
</dbReference>
<protein>
    <submittedName>
        <fullName evidence="2">Glutaredoxin</fullName>
    </submittedName>
</protein>
<evidence type="ECO:0000313" key="2">
    <source>
        <dbReference type="EMBL" id="KRO36919.1"/>
    </source>
</evidence>
<dbReference type="PROSITE" id="PS51354">
    <property type="entry name" value="GLUTAREDOXIN_2"/>
    <property type="match status" value="1"/>
</dbReference>
<dbReference type="InterPro" id="IPR002109">
    <property type="entry name" value="Glutaredoxin"/>
</dbReference>
<evidence type="ECO:0000313" key="3">
    <source>
        <dbReference type="Proteomes" id="UP000052955"/>
    </source>
</evidence>
<dbReference type="PANTHER" id="PTHR34386:SF1">
    <property type="entry name" value="GLUTAREDOXIN-LIKE PROTEIN NRDH"/>
    <property type="match status" value="1"/>
</dbReference>
<dbReference type="SUPFAM" id="SSF52833">
    <property type="entry name" value="Thioredoxin-like"/>
    <property type="match status" value="1"/>
</dbReference>
<name>A0A0R2PGF5_9ACTN</name>
<dbReference type="InterPro" id="IPR051548">
    <property type="entry name" value="Grx-like_ET"/>
</dbReference>
<feature type="domain" description="Glutaredoxin" evidence="1">
    <location>
        <begin position="6"/>
        <end position="66"/>
    </location>
</feature>
<dbReference type="AlphaFoldDB" id="A0A0R2PGF5"/>
<accession>A0A0R2PGF5</accession>
<comment type="caution">
    <text evidence="2">The sequence shown here is derived from an EMBL/GenBank/DDBJ whole genome shotgun (WGS) entry which is preliminary data.</text>
</comment>
<dbReference type="PANTHER" id="PTHR34386">
    <property type="entry name" value="GLUTAREDOXIN"/>
    <property type="match status" value="1"/>
</dbReference>
<proteinExistence type="predicted"/>
<gene>
    <name evidence="2" type="ORF">ABR55_04495</name>
</gene>
<dbReference type="Proteomes" id="UP000052955">
    <property type="component" value="Unassembled WGS sequence"/>
</dbReference>
<dbReference type="Pfam" id="PF00462">
    <property type="entry name" value="Glutaredoxin"/>
    <property type="match status" value="1"/>
</dbReference>
<dbReference type="GO" id="GO:0045454">
    <property type="term" value="P:cell redox homeostasis"/>
    <property type="evidence" value="ECO:0007669"/>
    <property type="project" value="TreeGrafter"/>
</dbReference>
<evidence type="ECO:0000259" key="1">
    <source>
        <dbReference type="Pfam" id="PF00462"/>
    </source>
</evidence>
<sequence>MSKDQITMYGADWCGDCRRSERLLKELNIEYTKIDTDADVTAADKVIEINGGAKSIPVIVFSDGTHLTEPSDNDLKAKLQSLGII</sequence>
<dbReference type="InterPro" id="IPR036249">
    <property type="entry name" value="Thioredoxin-like_sf"/>
</dbReference>
<dbReference type="Gene3D" id="3.40.30.10">
    <property type="entry name" value="Glutaredoxin"/>
    <property type="match status" value="1"/>
</dbReference>
<dbReference type="EMBL" id="LIAN01000164">
    <property type="protein sequence ID" value="KRO36919.1"/>
    <property type="molecule type" value="Genomic_DNA"/>
</dbReference>
<organism evidence="2 3">
    <name type="scientific">Actinobacteria bacterium BACL15 MAG-120823-bin78</name>
    <dbReference type="NCBI Taxonomy" id="1655563"/>
    <lineage>
        <taxon>Bacteria</taxon>
        <taxon>Bacillati</taxon>
        <taxon>Actinomycetota</taxon>
        <taxon>Actinomycetes</taxon>
        <taxon>Actinomycetes incertae sedis</taxon>
        <taxon>ac1 cluster</taxon>
    </lineage>
</organism>
<dbReference type="CDD" id="cd02976">
    <property type="entry name" value="NrdH"/>
    <property type="match status" value="1"/>
</dbReference>